<dbReference type="RefSeq" id="WP_189694963.1">
    <property type="nucleotide sequence ID" value="NZ_BNCM01000015.1"/>
</dbReference>
<evidence type="ECO:0000259" key="1">
    <source>
        <dbReference type="Pfam" id="PF08818"/>
    </source>
</evidence>
<evidence type="ECO:0000313" key="3">
    <source>
        <dbReference type="Proteomes" id="UP000639051"/>
    </source>
</evidence>
<dbReference type="Gene3D" id="3.90.1150.200">
    <property type="match status" value="1"/>
</dbReference>
<gene>
    <name evidence="2" type="ORF">JJE72_01600</name>
</gene>
<dbReference type="Pfam" id="PF08818">
    <property type="entry name" value="DUF1801"/>
    <property type="match status" value="1"/>
</dbReference>
<evidence type="ECO:0000313" key="2">
    <source>
        <dbReference type="EMBL" id="MBL0704199.1"/>
    </source>
</evidence>
<organism evidence="2 3">
    <name type="scientific">Sinomonas cellulolyticus</name>
    <dbReference type="NCBI Taxonomy" id="2801916"/>
    <lineage>
        <taxon>Bacteria</taxon>
        <taxon>Bacillati</taxon>
        <taxon>Actinomycetota</taxon>
        <taxon>Actinomycetes</taxon>
        <taxon>Micrococcales</taxon>
        <taxon>Micrococcaceae</taxon>
        <taxon>Sinomonas</taxon>
    </lineage>
</organism>
<reference evidence="2 3" key="1">
    <citation type="submission" date="2021-01" db="EMBL/GenBank/DDBJ databases">
        <title>Genome public.</title>
        <authorList>
            <person name="Liu C."/>
            <person name="Sun Q."/>
        </authorList>
    </citation>
    <scope>NUCLEOTIDE SEQUENCE [LARGE SCALE GENOMIC DNA]</scope>
    <source>
        <strain evidence="2 3">JC656</strain>
    </source>
</reference>
<dbReference type="InterPro" id="IPR014922">
    <property type="entry name" value="YdhG-like"/>
</dbReference>
<dbReference type="Proteomes" id="UP000639051">
    <property type="component" value="Unassembled WGS sequence"/>
</dbReference>
<name>A0ABS1JY78_9MICC</name>
<sequence>MGEVTDYLATLGGPDAEAARHVYSVAREVAPDATEGRSYAMPALLLHGKGYAAVMAAKKHLSLFPFSGQVLAQFADRLGDFDWAKGTLRFTADHPVPDGLLRDIFTARIAEIEAKTGTRPASD</sequence>
<protein>
    <submittedName>
        <fullName evidence="2">DUF1801 domain-containing protein</fullName>
    </submittedName>
</protein>
<dbReference type="EMBL" id="JAERRC010000006">
    <property type="protein sequence ID" value="MBL0704199.1"/>
    <property type="molecule type" value="Genomic_DNA"/>
</dbReference>
<feature type="domain" description="YdhG-like" evidence="1">
    <location>
        <begin position="17"/>
        <end position="109"/>
    </location>
</feature>
<keyword evidence="3" id="KW-1185">Reference proteome</keyword>
<proteinExistence type="predicted"/>
<accession>A0ABS1JY78</accession>
<comment type="caution">
    <text evidence="2">The sequence shown here is derived from an EMBL/GenBank/DDBJ whole genome shotgun (WGS) entry which is preliminary data.</text>
</comment>
<dbReference type="SUPFAM" id="SSF159888">
    <property type="entry name" value="YdhG-like"/>
    <property type="match status" value="1"/>
</dbReference>